<dbReference type="GO" id="GO:0005952">
    <property type="term" value="C:cAMP-dependent protein kinase complex"/>
    <property type="evidence" value="ECO:0007669"/>
    <property type="project" value="InterPro"/>
</dbReference>
<evidence type="ECO:0000259" key="11">
    <source>
        <dbReference type="PROSITE" id="PS50042"/>
    </source>
</evidence>
<keyword evidence="13" id="KW-1185">Reference proteome</keyword>
<reference evidence="12 13" key="1">
    <citation type="submission" date="2017-12" db="EMBL/GenBank/DDBJ databases">
        <title>Sequencing, de novo assembly and annotation of complete genome of a new Thraustochytrid species, strain FCC1311.</title>
        <authorList>
            <person name="Sedici K."/>
            <person name="Godart F."/>
            <person name="Aiese Cigliano R."/>
            <person name="Sanseverino W."/>
            <person name="Barakat M."/>
            <person name="Ortet P."/>
            <person name="Marechal E."/>
            <person name="Cagnac O."/>
            <person name="Amato A."/>
        </authorList>
    </citation>
    <scope>NUCLEOTIDE SEQUENCE [LARGE SCALE GENOMIC DNA]</scope>
</reference>
<keyword evidence="7 10" id="KW-1133">Transmembrane helix</keyword>
<evidence type="ECO:0000256" key="3">
    <source>
        <dbReference type="ARBA" id="ARBA00022553"/>
    </source>
</evidence>
<dbReference type="AlphaFoldDB" id="A0A2R5GI03"/>
<evidence type="ECO:0000256" key="10">
    <source>
        <dbReference type="SAM" id="Phobius"/>
    </source>
</evidence>
<dbReference type="Gene3D" id="2.60.120.10">
    <property type="entry name" value="Jelly Rolls"/>
    <property type="match status" value="2"/>
</dbReference>
<feature type="domain" description="Cyclic nucleotide-binding" evidence="11">
    <location>
        <begin position="962"/>
        <end position="1083"/>
    </location>
</feature>
<keyword evidence="6" id="KW-0547">Nucleotide-binding</keyword>
<feature type="transmembrane region" description="Helical" evidence="10">
    <location>
        <begin position="601"/>
        <end position="619"/>
    </location>
</feature>
<feature type="region of interest" description="Disordered" evidence="9">
    <location>
        <begin position="1"/>
        <end position="44"/>
    </location>
</feature>
<dbReference type="InterPro" id="IPR000595">
    <property type="entry name" value="cNMP-bd_dom"/>
</dbReference>
<evidence type="ECO:0000256" key="8">
    <source>
        <dbReference type="ARBA" id="ARBA00023136"/>
    </source>
</evidence>
<protein>
    <recommendedName>
        <fullName evidence="2">cAMP-dependent protein kinase regulatory subunit</fullName>
    </recommendedName>
</protein>
<dbReference type="Gene3D" id="1.10.238.10">
    <property type="entry name" value="EF-hand"/>
    <property type="match status" value="1"/>
</dbReference>
<dbReference type="InterPro" id="IPR003689">
    <property type="entry name" value="ZIP"/>
</dbReference>
<dbReference type="GO" id="GO:0004862">
    <property type="term" value="F:cAMP-dependent protein kinase inhibitor activity"/>
    <property type="evidence" value="ECO:0007669"/>
    <property type="project" value="TreeGrafter"/>
</dbReference>
<evidence type="ECO:0000313" key="13">
    <source>
        <dbReference type="Proteomes" id="UP000241890"/>
    </source>
</evidence>
<comment type="subcellular location">
    <subcellularLocation>
        <location evidence="1">Membrane</location>
        <topology evidence="1">Multi-pass membrane protein</topology>
    </subcellularLocation>
</comment>
<dbReference type="InterPro" id="IPR050503">
    <property type="entry name" value="cAMP-dep_PK_reg_su-like"/>
</dbReference>
<dbReference type="InterPro" id="IPR018488">
    <property type="entry name" value="cNMP-bd_CS"/>
</dbReference>
<feature type="transmembrane region" description="Helical" evidence="10">
    <location>
        <begin position="718"/>
        <end position="742"/>
    </location>
</feature>
<dbReference type="GO" id="GO:0033554">
    <property type="term" value="P:cellular response to stress"/>
    <property type="evidence" value="ECO:0007669"/>
    <property type="project" value="UniProtKB-ARBA"/>
</dbReference>
<feature type="transmembrane region" description="Helical" evidence="10">
    <location>
        <begin position="687"/>
        <end position="712"/>
    </location>
</feature>
<dbReference type="GO" id="GO:0005829">
    <property type="term" value="C:cytosol"/>
    <property type="evidence" value="ECO:0007669"/>
    <property type="project" value="TreeGrafter"/>
</dbReference>
<dbReference type="CDD" id="cd00038">
    <property type="entry name" value="CAP_ED"/>
    <property type="match status" value="2"/>
</dbReference>
<comment type="caution">
    <text evidence="12">The sequence shown here is derived from an EMBL/GenBank/DDBJ whole genome shotgun (WGS) entry which is preliminary data.</text>
</comment>
<proteinExistence type="predicted"/>
<dbReference type="PRINTS" id="PR00103">
    <property type="entry name" value="CAMPKINASE"/>
</dbReference>
<keyword evidence="5" id="KW-0677">Repeat</keyword>
<feature type="transmembrane region" description="Helical" evidence="10">
    <location>
        <begin position="539"/>
        <end position="563"/>
    </location>
</feature>
<dbReference type="PANTHER" id="PTHR11635:SF152">
    <property type="entry name" value="CAMP-DEPENDENT PROTEIN KINASE TYPE I REGULATORY SUBUNIT-RELATED"/>
    <property type="match status" value="1"/>
</dbReference>
<feature type="transmembrane region" description="Helical" evidence="10">
    <location>
        <begin position="575"/>
        <end position="595"/>
    </location>
</feature>
<dbReference type="PROSITE" id="PS50042">
    <property type="entry name" value="CNMP_BINDING_3"/>
    <property type="match status" value="2"/>
</dbReference>
<name>A0A2R5GI03_9STRA</name>
<dbReference type="OrthoDB" id="417078at2759"/>
<keyword evidence="4 10" id="KW-0812">Transmembrane</keyword>
<dbReference type="InParanoid" id="A0A2R5GI03"/>
<dbReference type="InterPro" id="IPR011992">
    <property type="entry name" value="EF-hand-dom_pair"/>
</dbReference>
<dbReference type="SUPFAM" id="SSF47473">
    <property type="entry name" value="EF-hand"/>
    <property type="match status" value="1"/>
</dbReference>
<organism evidence="12 13">
    <name type="scientific">Hondaea fermentalgiana</name>
    <dbReference type="NCBI Taxonomy" id="2315210"/>
    <lineage>
        <taxon>Eukaryota</taxon>
        <taxon>Sar</taxon>
        <taxon>Stramenopiles</taxon>
        <taxon>Bigyra</taxon>
        <taxon>Labyrinthulomycetes</taxon>
        <taxon>Thraustochytrida</taxon>
        <taxon>Thraustochytriidae</taxon>
        <taxon>Hondaea</taxon>
    </lineage>
</organism>
<gene>
    <name evidence="12" type="ORF">FCC1311_037272</name>
</gene>
<dbReference type="FunFam" id="2.60.120.10:FF:000039">
    <property type="entry name" value="cAMP-dependent protein kinase regulatory subunit"/>
    <property type="match status" value="1"/>
</dbReference>
<dbReference type="SMART" id="SM00100">
    <property type="entry name" value="cNMP"/>
    <property type="match status" value="2"/>
</dbReference>
<dbReference type="PROSITE" id="PS00888">
    <property type="entry name" value="CNMP_BINDING_1"/>
    <property type="match status" value="1"/>
</dbReference>
<dbReference type="GO" id="GO:0016020">
    <property type="term" value="C:membrane"/>
    <property type="evidence" value="ECO:0007669"/>
    <property type="project" value="UniProtKB-SubCell"/>
</dbReference>
<feature type="compositionally biased region" description="Basic residues" evidence="9">
    <location>
        <begin position="33"/>
        <end position="44"/>
    </location>
</feature>
<evidence type="ECO:0000256" key="7">
    <source>
        <dbReference type="ARBA" id="ARBA00022989"/>
    </source>
</evidence>
<evidence type="ECO:0000256" key="2">
    <source>
        <dbReference type="ARBA" id="ARBA00020355"/>
    </source>
</evidence>
<evidence type="ECO:0000256" key="5">
    <source>
        <dbReference type="ARBA" id="ARBA00022737"/>
    </source>
</evidence>
<keyword evidence="3" id="KW-0597">Phosphoprotein</keyword>
<accession>A0A2R5GI03</accession>
<feature type="domain" description="Cyclic nucleotide-binding" evidence="11">
    <location>
        <begin position="844"/>
        <end position="959"/>
    </location>
</feature>
<dbReference type="EMBL" id="BEYU01000032">
    <property type="protein sequence ID" value="GBG27504.1"/>
    <property type="molecule type" value="Genomic_DNA"/>
</dbReference>
<dbReference type="Pfam" id="PF00027">
    <property type="entry name" value="cNMP_binding"/>
    <property type="match status" value="2"/>
</dbReference>
<dbReference type="Proteomes" id="UP000241890">
    <property type="component" value="Unassembled WGS sequence"/>
</dbReference>
<dbReference type="Pfam" id="PF02535">
    <property type="entry name" value="Zip"/>
    <property type="match status" value="1"/>
</dbReference>
<dbReference type="InterPro" id="IPR018490">
    <property type="entry name" value="cNMP-bd_dom_sf"/>
</dbReference>
<keyword evidence="8 10" id="KW-0472">Membrane</keyword>
<dbReference type="GO" id="GO:0046873">
    <property type="term" value="F:metal ion transmembrane transporter activity"/>
    <property type="evidence" value="ECO:0007669"/>
    <property type="project" value="InterPro"/>
</dbReference>
<sequence length="1117" mass="121245">MADGKQQAAEAGSKKGAKVPKGAKAIAEDKPKKAAGGKKKAAPKAKKFQVFSKTAVPASAKAAFMGKCSKNLIHYESMAKPTPKQIMDWHCKTNIESPNHAQAQGRRRVKTSIIRKITSRLLDTYGEDVSRLQDLFHEADSANKRHLDRADFQRVLSERAGLNLASKDLDVLARAYQGDNRSGVHYDRLLDDLAQTARAVMPDTSVHQVNGAHRRRLAMQRMFGSRLLAASQGNPRLAFSSCKGGDGRVTGASILAHLERNLGMQVSAGDRAVLIAELKRAAPRASATGLNESAFSKVVLGQCEQPVTHALWEDEAKFDTRAEFCQPRDLEQARVAAKLRDWAECRRHSLRDVYLQVIDRDRNGPLTAEKAVANLSRLGLSLTPAESQTLQRLIATNSGTCTFDSFAKPMASEEEKSSGLFPWQPRKSQPALVSSVFSRKSVNSAYLLMKQGQPLPAEDLYQRLCEADNATSKHRNDACSGMDLDLGSSASSASAAAAAAGAAVPRPYSAEASLTTMVQELHGQMSVHARESELGQGDFWTALSMSMIAGLATGVGALSVVLLDRKPKPKHMAFSMALAGAVMLTVSVFDMYIPLVQEDGFLYPTLVAIGGGLIFDLLLRMLPQPERMMLPQFHRKMAHKNDDEMTPAQTSSVKQLRLGMIMMVTLTAHNFPEGLAVSMANIKSDSLGFVVTLAIALHNVPEGLAIAVPIYAATGRKFYAIGMALLSGLSEPLGAAIALTVFQSYFRKYPFLKNAMEVEANTPSGDMTPAPTTEEDDTFVMTEGVPVVASNTEKPNVPKRRNRRKSVSAECFNPAEQNAFVPVIVEKSAEERERIERAVDSNFLFSSLDEEQRNQVFGAMVEKTVDDGAEIIAQGAAGDFFYVLDQGSADVFVDGTKVLTYNDGSSFGELALMYNCPRAATVKATSPCVLWALDRQAFQHILYANQSAKRSKYDSFLQSCALFANLEKQEISRIADVLVEQQFDAGSVIISEGDDNFAAMKFYIVISGEVEAFKGEDRSVVVGRSGPGDFFGEKALIESKPRAASVVAKTPVQCAYLDIAAFERLLGSCKTIMRRQIDTYNVAIETSPPAGSAVQAARALTPSSASSERISLSQDQT</sequence>
<dbReference type="GO" id="GO:0034236">
    <property type="term" value="F:protein kinase A catalytic subunit binding"/>
    <property type="evidence" value="ECO:0007669"/>
    <property type="project" value="TreeGrafter"/>
</dbReference>
<dbReference type="InterPro" id="IPR014710">
    <property type="entry name" value="RmlC-like_jellyroll"/>
</dbReference>
<evidence type="ECO:0000256" key="9">
    <source>
        <dbReference type="SAM" id="MobiDB-lite"/>
    </source>
</evidence>
<evidence type="ECO:0000313" key="12">
    <source>
        <dbReference type="EMBL" id="GBG27504.1"/>
    </source>
</evidence>
<dbReference type="SUPFAM" id="SSF51206">
    <property type="entry name" value="cAMP-binding domain-like"/>
    <property type="match status" value="2"/>
</dbReference>
<evidence type="ECO:0000256" key="6">
    <source>
        <dbReference type="ARBA" id="ARBA00022741"/>
    </source>
</evidence>
<dbReference type="GO" id="GO:0030552">
    <property type="term" value="F:cAMP binding"/>
    <property type="evidence" value="ECO:0007669"/>
    <property type="project" value="TreeGrafter"/>
</dbReference>
<dbReference type="PANTHER" id="PTHR11635">
    <property type="entry name" value="CAMP-DEPENDENT PROTEIN KINASE REGULATORY CHAIN"/>
    <property type="match status" value="1"/>
</dbReference>
<evidence type="ECO:0000256" key="4">
    <source>
        <dbReference type="ARBA" id="ARBA00022692"/>
    </source>
</evidence>
<dbReference type="PROSITE" id="PS00889">
    <property type="entry name" value="CNMP_BINDING_2"/>
    <property type="match status" value="2"/>
</dbReference>
<evidence type="ECO:0000256" key="1">
    <source>
        <dbReference type="ARBA" id="ARBA00004141"/>
    </source>
</evidence>